<evidence type="ECO:0000313" key="4">
    <source>
        <dbReference type="Proteomes" id="UP000316080"/>
    </source>
</evidence>
<dbReference type="InterPro" id="IPR029052">
    <property type="entry name" value="Metallo-depent_PP-like"/>
</dbReference>
<evidence type="ECO:0000313" key="5">
    <source>
        <dbReference type="Proteomes" id="UP000317265"/>
    </source>
</evidence>
<evidence type="ECO:0000313" key="2">
    <source>
        <dbReference type="EMBL" id="RZN56232.1"/>
    </source>
</evidence>
<dbReference type="Proteomes" id="UP000316080">
    <property type="component" value="Unassembled WGS sequence"/>
</dbReference>
<dbReference type="CDD" id="cd07391">
    <property type="entry name" value="MPP_PF1019"/>
    <property type="match status" value="1"/>
</dbReference>
<dbReference type="GO" id="GO:0016787">
    <property type="term" value="F:hydrolase activity"/>
    <property type="evidence" value="ECO:0007669"/>
    <property type="project" value="InterPro"/>
</dbReference>
<dbReference type="Proteomes" id="UP000317265">
    <property type="component" value="Unassembled WGS sequence"/>
</dbReference>
<dbReference type="InterPro" id="IPR004376">
    <property type="entry name" value="Pesterase_MJ0037"/>
</dbReference>
<dbReference type="Pfam" id="PF00149">
    <property type="entry name" value="Metallophos"/>
    <property type="match status" value="1"/>
</dbReference>
<dbReference type="InterPro" id="IPR004843">
    <property type="entry name" value="Calcineurin-like_PHP"/>
</dbReference>
<evidence type="ECO:0000259" key="1">
    <source>
        <dbReference type="Pfam" id="PF00149"/>
    </source>
</evidence>
<dbReference type="AlphaFoldDB" id="A0A520KFJ1"/>
<dbReference type="SUPFAM" id="SSF56300">
    <property type="entry name" value="Metallo-dependent phosphatases"/>
    <property type="match status" value="1"/>
</dbReference>
<dbReference type="NCBIfam" id="TIGR00024">
    <property type="entry name" value="SbcD_rel_arch"/>
    <property type="match status" value="1"/>
</dbReference>
<dbReference type="EMBL" id="QNVI01000064">
    <property type="protein sequence ID" value="TDA37777.1"/>
    <property type="molecule type" value="Genomic_DNA"/>
</dbReference>
<dbReference type="EMBL" id="RXIH01000027">
    <property type="protein sequence ID" value="RZN56232.1"/>
    <property type="molecule type" value="Genomic_DNA"/>
</dbReference>
<dbReference type="PANTHER" id="PTHR39323:SF1">
    <property type="entry name" value="BLR1149 PROTEIN"/>
    <property type="match status" value="1"/>
</dbReference>
<sequence>MRIFKNIYIPLPYPILFIKNHNMLIISDIHIGYETYLEDKGIHIPHRTYSQLKSTIDSIISKLNPKSLVILGDVKHEFGRPTPQEWIEVKELLSYLLNKGIEVSVVRGNHDNYIISILNKLNIKLYDPFMIIDNIIMFHGHKEVEIPKEMRIIIMGHEHPAISSKDLSGSRYKFKCFLIGNVNKNKKIIVLPAFSPLFFGMGINEIPKEELLSPLLRTIDIDKLTPIVVEEGIGVFRFPQIGIMKSF</sequence>
<dbReference type="Gene3D" id="3.60.21.10">
    <property type="match status" value="1"/>
</dbReference>
<accession>A0A520KFJ1</accession>
<reference evidence="3 5" key="1">
    <citation type="journal article" date="2019" name="Nat. Microbiol.">
        <title>Expanding anaerobic alkane metabolism in the domain of Archaea.</title>
        <authorList>
            <person name="Wang Y."/>
            <person name="Wegener G."/>
            <person name="Hou J."/>
            <person name="Wang F."/>
            <person name="Xiao X."/>
        </authorList>
    </citation>
    <scope>NUCLEOTIDE SEQUENCE [LARGE SCALE GENOMIC DNA]</scope>
    <source>
        <strain evidence="3">WYZ-LMO11</strain>
    </source>
</reference>
<comment type="caution">
    <text evidence="2">The sequence shown here is derived from an EMBL/GenBank/DDBJ whole genome shotgun (WGS) entry which is preliminary data.</text>
</comment>
<evidence type="ECO:0000313" key="3">
    <source>
        <dbReference type="EMBL" id="TDA37777.1"/>
    </source>
</evidence>
<organism evidence="2 4">
    <name type="scientific">Thermoproteota archaeon</name>
    <dbReference type="NCBI Taxonomy" id="2056631"/>
    <lineage>
        <taxon>Archaea</taxon>
        <taxon>Thermoproteota</taxon>
    </lineage>
</organism>
<protein>
    <submittedName>
        <fullName evidence="2">Metallophosphoesterase</fullName>
    </submittedName>
</protein>
<dbReference type="PANTHER" id="PTHR39323">
    <property type="entry name" value="BLR1149 PROTEIN"/>
    <property type="match status" value="1"/>
</dbReference>
<gene>
    <name evidence="3" type="ORF">DSO09_06240</name>
    <name evidence="2" type="ORF">EF809_03370</name>
</gene>
<name>A0A520KFJ1_9CREN</name>
<feature type="domain" description="Calcineurin-like phosphoesterase" evidence="1">
    <location>
        <begin position="24"/>
        <end position="168"/>
    </location>
</feature>
<dbReference type="InterPro" id="IPR024173">
    <property type="entry name" value="Pesterase_MJ0037-like"/>
</dbReference>
<reference evidence="2 4" key="2">
    <citation type="journal article" date="2019" name="Nat. Microbiol.">
        <title>Wide diversity of methane and short-chain alkane metabolisms in uncultured archaea.</title>
        <authorList>
            <person name="Borrel G."/>
            <person name="Adam P.S."/>
            <person name="McKay L.J."/>
            <person name="Chen L.X."/>
            <person name="Sierra-Garcia I.N."/>
            <person name="Sieber C.M."/>
            <person name="Letourneur Q."/>
            <person name="Ghozlane A."/>
            <person name="Andersen G.L."/>
            <person name="Li W.J."/>
            <person name="Hallam S.J."/>
            <person name="Muyzer G."/>
            <person name="de Oliveira V.M."/>
            <person name="Inskeep W.P."/>
            <person name="Banfield J.F."/>
            <person name="Gribaldo S."/>
        </authorList>
    </citation>
    <scope>NUCLEOTIDE SEQUENCE [LARGE SCALE GENOMIC DNA]</scope>
    <source>
        <strain evidence="2">Verst-YHS</strain>
    </source>
</reference>
<proteinExistence type="predicted"/>
<dbReference type="PIRSF" id="PIRSF000887">
    <property type="entry name" value="Pesterase_MJ0037"/>
    <property type="match status" value="1"/>
</dbReference>